<keyword evidence="3 5" id="KW-1133">Transmembrane helix</keyword>
<feature type="transmembrane region" description="Helical" evidence="5">
    <location>
        <begin position="357"/>
        <end position="384"/>
    </location>
</feature>
<feature type="transmembrane region" description="Helical" evidence="5">
    <location>
        <begin position="195"/>
        <end position="223"/>
    </location>
</feature>
<comment type="subcellular location">
    <subcellularLocation>
        <location evidence="1">Membrane</location>
        <topology evidence="1">Multi-pass membrane protein</topology>
    </subcellularLocation>
</comment>
<keyword evidence="2 5" id="KW-0812">Transmembrane</keyword>
<sequence length="406" mass="47146">MERLLINKNTSMWSVFLLLFFITLSKYNISIGFSLKIYMIFLAIFFCIHFRDFYFHTLYHYEILLLLFYFTYCLSGAFSQYPESSIRVILGVILVIGCYFIMRYVLELTSISAIESSISNVGIIFNIISLLLYIIGIQVTGRFPTGVEITSYGLLLDRDYPRLIGLLDDPNIYIFFNTLFFSFYLTHLKGFKHSVGFILCMVTSLLTFSRGGILALVLVVFLYMMLANLSKKIKMIVFSFICISVMYIAASLIHIDVNDIITSRVDDFSTDGGSGRFELWEQALTYFMSNPLFGIGAFNFSDYYAFEHNEKLYVHNTYLEVLVESGIIGFLFYLSFLLMLIITLFKTKLHKEKPFIVLTLFAFLIQMMSLSLMINEAFFFFLALTLKYISVNERKEVDYNDFQYKG</sequence>
<dbReference type="Pfam" id="PF04932">
    <property type="entry name" value="Wzy_C"/>
    <property type="match status" value="1"/>
</dbReference>
<feature type="domain" description="O-antigen ligase-related" evidence="6">
    <location>
        <begin position="196"/>
        <end position="334"/>
    </location>
</feature>
<dbReference type="PANTHER" id="PTHR37422:SF17">
    <property type="entry name" value="O-ANTIGEN LIGASE"/>
    <property type="match status" value="1"/>
</dbReference>
<keyword evidence="4 5" id="KW-0472">Membrane</keyword>
<feature type="transmembrane region" description="Helical" evidence="5">
    <location>
        <begin position="170"/>
        <end position="188"/>
    </location>
</feature>
<dbReference type="GO" id="GO:0016020">
    <property type="term" value="C:membrane"/>
    <property type="evidence" value="ECO:0007669"/>
    <property type="project" value="UniProtKB-SubCell"/>
</dbReference>
<dbReference type="RefSeq" id="WP_061143675.1">
    <property type="nucleotide sequence ID" value="NZ_LNNH01000040.1"/>
</dbReference>
<evidence type="ECO:0000256" key="5">
    <source>
        <dbReference type="SAM" id="Phobius"/>
    </source>
</evidence>
<feature type="transmembrane region" description="Helical" evidence="5">
    <location>
        <begin position="326"/>
        <end position="345"/>
    </location>
</feature>
<organism evidence="7 8">
    <name type="scientific">Peribacillus simplex</name>
    <dbReference type="NCBI Taxonomy" id="1478"/>
    <lineage>
        <taxon>Bacteria</taxon>
        <taxon>Bacillati</taxon>
        <taxon>Bacillota</taxon>
        <taxon>Bacilli</taxon>
        <taxon>Bacillales</taxon>
        <taxon>Bacillaceae</taxon>
        <taxon>Peribacillus</taxon>
    </lineage>
</organism>
<name>A0A120GNC9_9BACI</name>
<accession>A0A120GNC9</accession>
<protein>
    <submittedName>
        <fullName evidence="7">Polysaccharide polymerase</fullName>
    </submittedName>
</protein>
<reference evidence="7 8" key="1">
    <citation type="submission" date="2015-11" db="EMBL/GenBank/DDBJ databases">
        <title>Genome Sequence of Bacillus simplex strain VanAntwerpen2.</title>
        <authorList>
            <person name="Couger M.B."/>
        </authorList>
    </citation>
    <scope>NUCLEOTIDE SEQUENCE [LARGE SCALE GENOMIC DNA]</scope>
    <source>
        <strain evidence="7 8">VanAntwerpen02</strain>
    </source>
</reference>
<comment type="caution">
    <text evidence="7">The sequence shown here is derived from an EMBL/GenBank/DDBJ whole genome shotgun (WGS) entry which is preliminary data.</text>
</comment>
<dbReference type="PANTHER" id="PTHR37422">
    <property type="entry name" value="TEICHURONIC ACID BIOSYNTHESIS PROTEIN TUAE"/>
    <property type="match status" value="1"/>
</dbReference>
<dbReference type="Proteomes" id="UP000064189">
    <property type="component" value="Unassembled WGS sequence"/>
</dbReference>
<feature type="transmembrane region" description="Helical" evidence="5">
    <location>
        <begin position="35"/>
        <end position="54"/>
    </location>
</feature>
<feature type="transmembrane region" description="Helical" evidence="5">
    <location>
        <begin position="61"/>
        <end position="79"/>
    </location>
</feature>
<evidence type="ECO:0000256" key="1">
    <source>
        <dbReference type="ARBA" id="ARBA00004141"/>
    </source>
</evidence>
<dbReference type="EMBL" id="LNNH01000040">
    <property type="protein sequence ID" value="KWW14048.1"/>
    <property type="molecule type" value="Genomic_DNA"/>
</dbReference>
<keyword evidence="8" id="KW-1185">Reference proteome</keyword>
<dbReference type="AlphaFoldDB" id="A0A120GNC9"/>
<gene>
    <name evidence="7" type="ORF">AS888_00505</name>
</gene>
<evidence type="ECO:0000256" key="3">
    <source>
        <dbReference type="ARBA" id="ARBA00022989"/>
    </source>
</evidence>
<evidence type="ECO:0000313" key="8">
    <source>
        <dbReference type="Proteomes" id="UP000064189"/>
    </source>
</evidence>
<feature type="transmembrane region" description="Helical" evidence="5">
    <location>
        <begin position="118"/>
        <end position="137"/>
    </location>
</feature>
<evidence type="ECO:0000256" key="4">
    <source>
        <dbReference type="ARBA" id="ARBA00023136"/>
    </source>
</evidence>
<evidence type="ECO:0000256" key="2">
    <source>
        <dbReference type="ARBA" id="ARBA00022692"/>
    </source>
</evidence>
<feature type="transmembrane region" description="Helical" evidence="5">
    <location>
        <begin position="235"/>
        <end position="255"/>
    </location>
</feature>
<proteinExistence type="predicted"/>
<evidence type="ECO:0000259" key="6">
    <source>
        <dbReference type="Pfam" id="PF04932"/>
    </source>
</evidence>
<evidence type="ECO:0000313" key="7">
    <source>
        <dbReference type="EMBL" id="KWW14048.1"/>
    </source>
</evidence>
<feature type="transmembrane region" description="Helical" evidence="5">
    <location>
        <begin position="12"/>
        <end position="29"/>
    </location>
</feature>
<dbReference type="InterPro" id="IPR051533">
    <property type="entry name" value="WaaL-like"/>
</dbReference>
<dbReference type="InterPro" id="IPR007016">
    <property type="entry name" value="O-antigen_ligase-rel_domated"/>
</dbReference>
<feature type="transmembrane region" description="Helical" evidence="5">
    <location>
        <begin position="85"/>
        <end position="106"/>
    </location>
</feature>